<dbReference type="PANTHER" id="PTHR46481:SF10">
    <property type="entry name" value="ZINC FINGER BED DOMAIN-CONTAINING PROTEIN 39"/>
    <property type="match status" value="1"/>
</dbReference>
<dbReference type="SUPFAM" id="SSF53098">
    <property type="entry name" value="Ribonuclease H-like"/>
    <property type="match status" value="1"/>
</dbReference>
<dbReference type="OrthoDB" id="3172935at2759"/>
<organism evidence="7 8">
    <name type="scientific">Galerina marginata (strain CBS 339.88)</name>
    <dbReference type="NCBI Taxonomy" id="685588"/>
    <lineage>
        <taxon>Eukaryota</taxon>
        <taxon>Fungi</taxon>
        <taxon>Dikarya</taxon>
        <taxon>Basidiomycota</taxon>
        <taxon>Agaricomycotina</taxon>
        <taxon>Agaricomycetes</taxon>
        <taxon>Agaricomycetidae</taxon>
        <taxon>Agaricales</taxon>
        <taxon>Agaricineae</taxon>
        <taxon>Strophariaceae</taxon>
        <taxon>Galerina</taxon>
    </lineage>
</organism>
<evidence type="ECO:0000256" key="6">
    <source>
        <dbReference type="SAM" id="SignalP"/>
    </source>
</evidence>
<evidence type="ECO:0000256" key="1">
    <source>
        <dbReference type="ARBA" id="ARBA00004123"/>
    </source>
</evidence>
<dbReference type="InterPro" id="IPR052035">
    <property type="entry name" value="ZnF_BED_domain_contain"/>
</dbReference>
<sequence length="234" mass="26940">RCFPHIVNLACKAILAALAKTDYFIDDDAPDIDEYGDPIVSLRNLIRAIWASSLRRQHFSDLAKKYGFELQLLRDVDTRWSSALYMIERALLLEKPLDAFCASRDFHDLKKYQLTPEQWDILAIVQEILLVPDAFQQKLSAEKTPTLCNALPSFDAMVHIWKNQQKQFGYPFSDIIQEGIDKLDAYHSRIELVPAYVISMSESFFKFVVVCLSRMNASSPQPFHEAPLYCTRKS</sequence>
<dbReference type="PANTHER" id="PTHR46481">
    <property type="entry name" value="ZINC FINGER BED DOMAIN-CONTAINING PROTEIN 4"/>
    <property type="match status" value="1"/>
</dbReference>
<dbReference type="InterPro" id="IPR012337">
    <property type="entry name" value="RNaseH-like_sf"/>
</dbReference>
<dbReference type="Proteomes" id="UP000027222">
    <property type="component" value="Unassembled WGS sequence"/>
</dbReference>
<dbReference type="GO" id="GO:0008270">
    <property type="term" value="F:zinc ion binding"/>
    <property type="evidence" value="ECO:0007669"/>
    <property type="project" value="UniProtKB-KW"/>
</dbReference>
<evidence type="ECO:0000256" key="5">
    <source>
        <dbReference type="ARBA" id="ARBA00023242"/>
    </source>
</evidence>
<keyword evidence="6" id="KW-0732">Signal</keyword>
<evidence type="ECO:0000256" key="2">
    <source>
        <dbReference type="ARBA" id="ARBA00022723"/>
    </source>
</evidence>
<comment type="subcellular location">
    <subcellularLocation>
        <location evidence="1">Nucleus</location>
    </subcellularLocation>
</comment>
<keyword evidence="5" id="KW-0539">Nucleus</keyword>
<gene>
    <name evidence="7" type="ORF">GALMADRAFT_1354835</name>
</gene>
<keyword evidence="3" id="KW-0863">Zinc-finger</keyword>
<evidence type="ECO:0000256" key="3">
    <source>
        <dbReference type="ARBA" id="ARBA00022771"/>
    </source>
</evidence>
<keyword evidence="2" id="KW-0479">Metal-binding</keyword>
<accession>A0A067SAU9</accession>
<keyword evidence="8" id="KW-1185">Reference proteome</keyword>
<feature type="non-terminal residue" evidence="7">
    <location>
        <position position="1"/>
    </location>
</feature>
<protein>
    <recommendedName>
        <fullName evidence="9">hAT-like transposase RNase-H fold domain-containing protein</fullName>
    </recommendedName>
</protein>
<keyword evidence="4" id="KW-0862">Zinc</keyword>
<dbReference type="AlphaFoldDB" id="A0A067SAU9"/>
<proteinExistence type="predicted"/>
<reference evidence="8" key="1">
    <citation type="journal article" date="2014" name="Proc. Natl. Acad. Sci. U.S.A.">
        <title>Extensive sampling of basidiomycete genomes demonstrates inadequacy of the white-rot/brown-rot paradigm for wood decay fungi.</title>
        <authorList>
            <person name="Riley R."/>
            <person name="Salamov A.A."/>
            <person name="Brown D.W."/>
            <person name="Nagy L.G."/>
            <person name="Floudas D."/>
            <person name="Held B.W."/>
            <person name="Levasseur A."/>
            <person name="Lombard V."/>
            <person name="Morin E."/>
            <person name="Otillar R."/>
            <person name="Lindquist E.A."/>
            <person name="Sun H."/>
            <person name="LaButti K.M."/>
            <person name="Schmutz J."/>
            <person name="Jabbour D."/>
            <person name="Luo H."/>
            <person name="Baker S.E."/>
            <person name="Pisabarro A.G."/>
            <person name="Walton J.D."/>
            <person name="Blanchette R.A."/>
            <person name="Henrissat B."/>
            <person name="Martin F."/>
            <person name="Cullen D."/>
            <person name="Hibbett D.S."/>
            <person name="Grigoriev I.V."/>
        </authorList>
    </citation>
    <scope>NUCLEOTIDE SEQUENCE [LARGE SCALE GENOMIC DNA]</scope>
    <source>
        <strain evidence="8">CBS 339.88</strain>
    </source>
</reference>
<name>A0A067SAU9_GALM3</name>
<evidence type="ECO:0000313" key="8">
    <source>
        <dbReference type="Proteomes" id="UP000027222"/>
    </source>
</evidence>
<feature type="signal peptide" evidence="6">
    <location>
        <begin position="1"/>
        <end position="19"/>
    </location>
</feature>
<evidence type="ECO:0000313" key="7">
    <source>
        <dbReference type="EMBL" id="KDR68045.1"/>
    </source>
</evidence>
<dbReference type="EMBL" id="KL142410">
    <property type="protein sequence ID" value="KDR68045.1"/>
    <property type="molecule type" value="Genomic_DNA"/>
</dbReference>
<dbReference type="GO" id="GO:0005634">
    <property type="term" value="C:nucleus"/>
    <property type="evidence" value="ECO:0007669"/>
    <property type="project" value="UniProtKB-SubCell"/>
</dbReference>
<evidence type="ECO:0008006" key="9">
    <source>
        <dbReference type="Google" id="ProtNLM"/>
    </source>
</evidence>
<dbReference type="HOGENOM" id="CLU_009123_6_0_1"/>
<feature type="chain" id="PRO_5001645568" description="hAT-like transposase RNase-H fold domain-containing protein" evidence="6">
    <location>
        <begin position="20"/>
        <end position="234"/>
    </location>
</feature>
<evidence type="ECO:0000256" key="4">
    <source>
        <dbReference type="ARBA" id="ARBA00022833"/>
    </source>
</evidence>